<evidence type="ECO:0000256" key="2">
    <source>
        <dbReference type="SAM" id="Coils"/>
    </source>
</evidence>
<evidence type="ECO:0000313" key="4">
    <source>
        <dbReference type="EMBL" id="JAC53819.1"/>
    </source>
</evidence>
<reference evidence="4" key="1">
    <citation type="journal article" date="2014" name="BMC Genomics">
        <title>Characterizing the developmental transcriptome of the oriental fruit fly, Bactrocera dorsalis (Diptera: Tephritidae) through comparative genomic analysis with Drosophila melanogaster utilizing modENCODE datasets.</title>
        <authorList>
            <person name="Geib S.M."/>
            <person name="Calla B."/>
            <person name="Hall B."/>
            <person name="Hou S."/>
            <person name="Manoukis N.C."/>
        </authorList>
    </citation>
    <scope>NUCLEOTIDE SEQUENCE</scope>
    <source>
        <strain evidence="4">Punador</strain>
    </source>
</reference>
<dbReference type="InterPro" id="IPR051876">
    <property type="entry name" value="ODA-DC/CCD"/>
</dbReference>
<keyword evidence="1 2" id="KW-0175">Coiled coil</keyword>
<accession>A0A034WGJ9</accession>
<dbReference type="Pfam" id="PF21773">
    <property type="entry name" value="ODAD1_CC"/>
    <property type="match status" value="1"/>
</dbReference>
<dbReference type="EMBL" id="GAKP01005133">
    <property type="protein sequence ID" value="JAC53819.1"/>
    <property type="molecule type" value="Transcribed_RNA"/>
</dbReference>
<organism evidence="4">
    <name type="scientific">Bactrocera dorsalis</name>
    <name type="common">Oriental fruit fly</name>
    <name type="synonym">Dacus dorsalis</name>
    <dbReference type="NCBI Taxonomy" id="27457"/>
    <lineage>
        <taxon>Eukaryota</taxon>
        <taxon>Metazoa</taxon>
        <taxon>Ecdysozoa</taxon>
        <taxon>Arthropoda</taxon>
        <taxon>Hexapoda</taxon>
        <taxon>Insecta</taxon>
        <taxon>Pterygota</taxon>
        <taxon>Neoptera</taxon>
        <taxon>Endopterygota</taxon>
        <taxon>Diptera</taxon>
        <taxon>Brachycera</taxon>
        <taxon>Muscomorpha</taxon>
        <taxon>Tephritoidea</taxon>
        <taxon>Tephritidae</taxon>
        <taxon>Bactrocera</taxon>
        <taxon>Bactrocera</taxon>
    </lineage>
</organism>
<sequence length="555" mass="65714">MSTKSIKDFDASRFLKLCKHSNSELQARQRQYRKALEARLPNVRNNHLQIEAYKHGCNRMRAEKDLLKTKIWTASGKCHEVKNGQALTSIKCFIDCNVTLNEEVRKMKLYIHNLDRKLGVMNKDICHMNMIQFQKSRKELEIAKRSLRLLEDQYENQIQMECKLTALSEKLRLNICELINDRRQYYSFYTKYIQRLTSENKYLTDLIDFALDQIEIGIDMYEKLDNQSKNFMHDLEKRKVEMETLKRIKTANEKMMEFQEKKFVKRSLTAIPYKEIKRREICRQKYIKKLNLYNKILKKILNYTKASDIKHVIDKFQEQESLYYSFSNHSNEISYRITLLNNSVARLFGELQDLKIGNRSVLRSQAETIEKLKNVLKTKRSNNASLKKKAASQDERIKKLFEGLQLIRDQTLVDTSVLADDFEDHKEINIKTMREQMKLIEKRIQSLVCAIYAIERQKNRGVFTTVYLVRDLYKVIEAPTELDQIVPATQCAECAEGDARNVDEAWNIKLMPLEQLKVWVSEKVGQPELQYRLHNAYQCRLSRSRSRRQTLIQNA</sequence>
<evidence type="ECO:0000259" key="3">
    <source>
        <dbReference type="Pfam" id="PF21773"/>
    </source>
</evidence>
<name>A0A034WGJ9_BACDO</name>
<feature type="domain" description="ODAD1 central coiled coil region" evidence="3">
    <location>
        <begin position="145"/>
        <end position="420"/>
    </location>
</feature>
<proteinExistence type="predicted"/>
<protein>
    <recommendedName>
        <fullName evidence="3">ODAD1 central coiled coil region domain-containing protein</fullName>
    </recommendedName>
</protein>
<dbReference type="KEGG" id="bdr:105223922"/>
<dbReference type="InterPro" id="IPR049258">
    <property type="entry name" value="ODAD1_CC"/>
</dbReference>
<feature type="coiled-coil region" evidence="2">
    <location>
        <begin position="133"/>
        <end position="160"/>
    </location>
</feature>
<dbReference type="OrthoDB" id="6766775at2759"/>
<dbReference type="AlphaFoldDB" id="A0A034WGJ9"/>
<dbReference type="PANTHER" id="PTHR21694:SF18">
    <property type="entry name" value="COILED-COIL DOMAIN-CONTAINING PROTEIN 63"/>
    <property type="match status" value="1"/>
</dbReference>
<evidence type="ECO:0000256" key="1">
    <source>
        <dbReference type="ARBA" id="ARBA00023054"/>
    </source>
</evidence>
<dbReference type="PANTHER" id="PTHR21694">
    <property type="entry name" value="COILED-COIL DOMAIN-CONTAINING PROTEIN 63"/>
    <property type="match status" value="1"/>
</dbReference>